<evidence type="ECO:0000313" key="2">
    <source>
        <dbReference type="EMBL" id="CAG8445086.1"/>
    </source>
</evidence>
<reference evidence="2" key="1">
    <citation type="submission" date="2021-06" db="EMBL/GenBank/DDBJ databases">
        <authorList>
            <person name="Kallberg Y."/>
            <person name="Tangrot J."/>
            <person name="Rosling A."/>
        </authorList>
    </citation>
    <scope>NUCLEOTIDE SEQUENCE</scope>
    <source>
        <strain evidence="2">MT106</strain>
    </source>
</reference>
<evidence type="ECO:0000256" key="1">
    <source>
        <dbReference type="SAM" id="MobiDB-lite"/>
    </source>
</evidence>
<feature type="region of interest" description="Disordered" evidence="1">
    <location>
        <begin position="18"/>
        <end position="37"/>
    </location>
</feature>
<gene>
    <name evidence="2" type="ORF">AGERDE_LOCUS1351</name>
</gene>
<proteinExistence type="predicted"/>
<dbReference type="EMBL" id="CAJVPL010000090">
    <property type="protein sequence ID" value="CAG8445086.1"/>
    <property type="molecule type" value="Genomic_DNA"/>
</dbReference>
<comment type="caution">
    <text evidence="2">The sequence shown here is derived from an EMBL/GenBank/DDBJ whole genome shotgun (WGS) entry which is preliminary data.</text>
</comment>
<sequence length="61" mass="7464">MPKEWHYRDLVSRHTLAIKRNDSKKKPRKLEKIYRETQASKENIQENIRSDIDTKERELVL</sequence>
<dbReference type="Proteomes" id="UP000789831">
    <property type="component" value="Unassembled WGS sequence"/>
</dbReference>
<keyword evidence="3" id="KW-1185">Reference proteome</keyword>
<name>A0A9N8YN73_9GLOM</name>
<organism evidence="2 3">
    <name type="scientific">Ambispora gerdemannii</name>
    <dbReference type="NCBI Taxonomy" id="144530"/>
    <lineage>
        <taxon>Eukaryota</taxon>
        <taxon>Fungi</taxon>
        <taxon>Fungi incertae sedis</taxon>
        <taxon>Mucoromycota</taxon>
        <taxon>Glomeromycotina</taxon>
        <taxon>Glomeromycetes</taxon>
        <taxon>Archaeosporales</taxon>
        <taxon>Ambisporaceae</taxon>
        <taxon>Ambispora</taxon>
    </lineage>
</organism>
<dbReference type="AlphaFoldDB" id="A0A9N8YN73"/>
<protein>
    <submittedName>
        <fullName evidence="2">6235_t:CDS:1</fullName>
    </submittedName>
</protein>
<accession>A0A9N8YN73</accession>
<evidence type="ECO:0000313" key="3">
    <source>
        <dbReference type="Proteomes" id="UP000789831"/>
    </source>
</evidence>